<dbReference type="InterPro" id="IPR029057">
    <property type="entry name" value="PRTase-like"/>
</dbReference>
<dbReference type="InterPro" id="IPR000836">
    <property type="entry name" value="PRTase_dom"/>
</dbReference>
<evidence type="ECO:0000313" key="8">
    <source>
        <dbReference type="EMBL" id="PSR21583.1"/>
    </source>
</evidence>
<dbReference type="PANTHER" id="PTHR43864">
    <property type="entry name" value="HYPOXANTHINE/GUANINE PHOSPHORIBOSYLTRANSFERASE"/>
    <property type="match status" value="1"/>
</dbReference>
<dbReference type="SUPFAM" id="SSF53271">
    <property type="entry name" value="PRTase-like"/>
    <property type="match status" value="1"/>
</dbReference>
<evidence type="ECO:0000256" key="4">
    <source>
        <dbReference type="ARBA" id="ARBA00023163"/>
    </source>
</evidence>
<dbReference type="SUPFAM" id="SSF46785">
    <property type="entry name" value="Winged helix' DNA-binding domain"/>
    <property type="match status" value="1"/>
</dbReference>
<dbReference type="CDD" id="cd06223">
    <property type="entry name" value="PRTases_typeI"/>
    <property type="match status" value="1"/>
</dbReference>
<dbReference type="EMBL" id="PXYV01000031">
    <property type="protein sequence ID" value="PSR21583.1"/>
    <property type="molecule type" value="Genomic_DNA"/>
</dbReference>
<reference evidence="8 9" key="1">
    <citation type="journal article" date="2014" name="BMC Genomics">
        <title>Comparison of environmental and isolate Sulfobacillus genomes reveals diverse carbon, sulfur, nitrogen, and hydrogen metabolisms.</title>
        <authorList>
            <person name="Justice N.B."/>
            <person name="Norman A."/>
            <person name="Brown C.T."/>
            <person name="Singh A."/>
            <person name="Thomas B.C."/>
            <person name="Banfield J.F."/>
        </authorList>
    </citation>
    <scope>NUCLEOTIDE SEQUENCE [LARGE SCALE GENOMIC DNA]</scope>
    <source>
        <strain evidence="8">AMDSBA3</strain>
    </source>
</reference>
<feature type="domain" description="Bacterial purine repressor N-terminal" evidence="7">
    <location>
        <begin position="4"/>
        <end position="73"/>
    </location>
</feature>
<dbReference type="InterPro" id="IPR036390">
    <property type="entry name" value="WH_DNA-bd_sf"/>
</dbReference>
<dbReference type="GO" id="GO:0045892">
    <property type="term" value="P:negative regulation of DNA-templated transcription"/>
    <property type="evidence" value="ECO:0007669"/>
    <property type="project" value="InterPro"/>
</dbReference>
<evidence type="ECO:0000259" key="6">
    <source>
        <dbReference type="Pfam" id="PF00156"/>
    </source>
</evidence>
<dbReference type="Proteomes" id="UP000241848">
    <property type="component" value="Unassembled WGS sequence"/>
</dbReference>
<name>A0A2T2WH70_9FIRM</name>
<dbReference type="Gene3D" id="3.40.50.2020">
    <property type="match status" value="1"/>
</dbReference>
<feature type="domain" description="Phosphoribosyltransferase" evidence="6">
    <location>
        <begin position="116"/>
        <end position="255"/>
    </location>
</feature>
<evidence type="ECO:0000259" key="7">
    <source>
        <dbReference type="Pfam" id="PF09182"/>
    </source>
</evidence>
<dbReference type="Gene3D" id="1.10.10.10">
    <property type="entry name" value="Winged helix-like DNA-binding domain superfamily/Winged helix DNA-binding domain"/>
    <property type="match status" value="1"/>
</dbReference>
<dbReference type="InterPro" id="IPR010078">
    <property type="entry name" value="PurR_Bsub"/>
</dbReference>
<evidence type="ECO:0000313" key="9">
    <source>
        <dbReference type="Proteomes" id="UP000241848"/>
    </source>
</evidence>
<dbReference type="InterPro" id="IPR036388">
    <property type="entry name" value="WH-like_DNA-bd_sf"/>
</dbReference>
<evidence type="ECO:0000256" key="5">
    <source>
        <dbReference type="ARBA" id="ARBA00049656"/>
    </source>
</evidence>
<sequence>MSDQRHKRLIALTRLITARPGDQLNLTDLSRRLNVAKSTLSEDLFLVKEALEDARLGEINSHVGAAGGVTFWPSIDAERLREGLQVFTAELTNADRLTPDGFLYVTDLLFSPDKIDGLGMLLGQRFRHLHVDYVATVETRGIPLALATSRALRVDVVLLRRDHRLSEGSSLSINYLSGSSRHVQSMSLARRALVRGGRVLFVDDFMQAGGTARAAQDLLGDFGAQVVGVGVLVATREPRHKLVEDYSAILEWNRADDGVGSVAPSDWVKRLVHWEELS</sequence>
<keyword evidence="3" id="KW-0238">DNA-binding</keyword>
<comment type="subunit">
    <text evidence="1">Homodimer.</text>
</comment>
<keyword evidence="4" id="KW-0804">Transcription</keyword>
<gene>
    <name evidence="8" type="ORF">C7B45_10250</name>
</gene>
<evidence type="ECO:0000256" key="3">
    <source>
        <dbReference type="ARBA" id="ARBA00023125"/>
    </source>
</evidence>
<proteinExistence type="inferred from homology"/>
<keyword evidence="2" id="KW-0805">Transcription regulation</keyword>
<organism evidence="8 9">
    <name type="scientific">Sulfobacillus acidophilus</name>
    <dbReference type="NCBI Taxonomy" id="53633"/>
    <lineage>
        <taxon>Bacteria</taxon>
        <taxon>Bacillati</taxon>
        <taxon>Bacillota</taxon>
        <taxon>Clostridia</taxon>
        <taxon>Eubacteriales</taxon>
        <taxon>Clostridiales Family XVII. Incertae Sedis</taxon>
        <taxon>Sulfobacillus</taxon>
    </lineage>
</organism>
<dbReference type="Pfam" id="PF00156">
    <property type="entry name" value="Pribosyltran"/>
    <property type="match status" value="1"/>
</dbReference>
<comment type="similarity">
    <text evidence="5">Belongs to the purine/pyrimidine phosphoribosyltransferase family. PurR subfamily.</text>
</comment>
<dbReference type="PANTHER" id="PTHR43864:SF2">
    <property type="entry name" value="PUR OPERON REPRESSOR"/>
    <property type="match status" value="1"/>
</dbReference>
<dbReference type="Pfam" id="PF09182">
    <property type="entry name" value="PuR_N"/>
    <property type="match status" value="1"/>
</dbReference>
<dbReference type="GO" id="GO:0003677">
    <property type="term" value="F:DNA binding"/>
    <property type="evidence" value="ECO:0007669"/>
    <property type="project" value="UniProtKB-KW"/>
</dbReference>
<dbReference type="AlphaFoldDB" id="A0A2T2WH70"/>
<protein>
    <submittedName>
        <fullName evidence="8">Pur operon repressor</fullName>
    </submittedName>
</protein>
<dbReference type="InterPro" id="IPR015265">
    <property type="entry name" value="PuR_N"/>
</dbReference>
<dbReference type="NCBIfam" id="TIGR01743">
    <property type="entry name" value="purR_Bsub"/>
    <property type="match status" value="1"/>
</dbReference>
<accession>A0A2T2WH70</accession>
<dbReference type="InterPro" id="IPR050118">
    <property type="entry name" value="Pur/Pyrimidine_PRTase"/>
</dbReference>
<comment type="caution">
    <text evidence="8">The sequence shown here is derived from an EMBL/GenBank/DDBJ whole genome shotgun (WGS) entry which is preliminary data.</text>
</comment>
<dbReference type="GO" id="GO:0045982">
    <property type="term" value="P:negative regulation of purine nucleobase metabolic process"/>
    <property type="evidence" value="ECO:0007669"/>
    <property type="project" value="InterPro"/>
</dbReference>
<evidence type="ECO:0000256" key="2">
    <source>
        <dbReference type="ARBA" id="ARBA00023015"/>
    </source>
</evidence>
<evidence type="ECO:0000256" key="1">
    <source>
        <dbReference type="ARBA" id="ARBA00011738"/>
    </source>
</evidence>